<proteinExistence type="predicted"/>
<evidence type="ECO:0000313" key="1">
    <source>
        <dbReference type="EMBL" id="JAE28779.1"/>
    </source>
</evidence>
<organism evidence="1">
    <name type="scientific">Arundo donax</name>
    <name type="common">Giant reed</name>
    <name type="synonym">Donax arundinaceus</name>
    <dbReference type="NCBI Taxonomy" id="35708"/>
    <lineage>
        <taxon>Eukaryota</taxon>
        <taxon>Viridiplantae</taxon>
        <taxon>Streptophyta</taxon>
        <taxon>Embryophyta</taxon>
        <taxon>Tracheophyta</taxon>
        <taxon>Spermatophyta</taxon>
        <taxon>Magnoliopsida</taxon>
        <taxon>Liliopsida</taxon>
        <taxon>Poales</taxon>
        <taxon>Poaceae</taxon>
        <taxon>PACMAD clade</taxon>
        <taxon>Arundinoideae</taxon>
        <taxon>Arundineae</taxon>
        <taxon>Arundo</taxon>
    </lineage>
</organism>
<name>A0A0A9GZ10_ARUDO</name>
<dbReference type="EMBL" id="GBRH01169117">
    <property type="protein sequence ID" value="JAE28779.1"/>
    <property type="molecule type" value="Transcribed_RNA"/>
</dbReference>
<reference evidence="1" key="2">
    <citation type="journal article" date="2015" name="Data Brief">
        <title>Shoot transcriptome of the giant reed, Arundo donax.</title>
        <authorList>
            <person name="Barrero R.A."/>
            <person name="Guerrero F.D."/>
            <person name="Moolhuijzen P."/>
            <person name="Goolsby J.A."/>
            <person name="Tidwell J."/>
            <person name="Bellgard S.E."/>
            <person name="Bellgard M.I."/>
        </authorList>
    </citation>
    <scope>NUCLEOTIDE SEQUENCE</scope>
    <source>
        <tissue evidence="1">Shoot tissue taken approximately 20 cm above the soil surface</tissue>
    </source>
</reference>
<dbReference type="AlphaFoldDB" id="A0A0A9GZ10"/>
<accession>A0A0A9GZ10</accession>
<reference evidence="1" key="1">
    <citation type="submission" date="2014-09" db="EMBL/GenBank/DDBJ databases">
        <authorList>
            <person name="Magalhaes I.L.F."/>
            <person name="Oliveira U."/>
            <person name="Santos F.R."/>
            <person name="Vidigal T.H.D.A."/>
            <person name="Brescovit A.D."/>
            <person name="Santos A.J."/>
        </authorList>
    </citation>
    <scope>NUCLEOTIDE SEQUENCE</scope>
    <source>
        <tissue evidence="1">Shoot tissue taken approximately 20 cm above the soil surface</tissue>
    </source>
</reference>
<protein>
    <submittedName>
        <fullName evidence="1">Uncharacterized protein</fullName>
    </submittedName>
</protein>
<sequence length="48" mass="5782">MQRPLCSVIIRAPQYLIKQGNKQNKIKRAFNCRMVVKFCQKRVSIKWM</sequence>